<reference evidence="3" key="1">
    <citation type="submission" date="2012-03" db="EMBL/GenBank/DDBJ databases">
        <title>Fervidicoccus fontis complete genome analysis confirms its distinct phylogenetic position and predicts its environmental function.</title>
        <authorList>
            <person name="Lebedinsky A.V."/>
            <person name="Mardanov A.V."/>
            <person name="Gumerov V.M."/>
            <person name="Beletsky A.V."/>
            <person name="Kublanov I.V."/>
            <person name="Perevalova A.A."/>
            <person name="Bonch-Osmolovskaya E.A."/>
            <person name="Ravin N.V."/>
            <person name="Skryabin K.G."/>
        </authorList>
    </citation>
    <scope>NUCLEOTIDE SEQUENCE [LARGE SCALE GENOMIC DNA]</scope>
    <source>
        <strain evidence="3">DSM 19380 / VKM B-2539 / Kam940</strain>
    </source>
</reference>
<organism evidence="2 3">
    <name type="scientific">Fervidicoccus fontis (strain DSM 19380 / JCM 18336 / VKM B-2539 / Kam940)</name>
    <dbReference type="NCBI Taxonomy" id="1163730"/>
    <lineage>
        <taxon>Archaea</taxon>
        <taxon>Thermoproteota</taxon>
        <taxon>Thermoprotei</taxon>
        <taxon>Fervidicoccales</taxon>
        <taxon>Fervidicoccaceae</taxon>
        <taxon>Fervidicoccus</taxon>
    </lineage>
</organism>
<dbReference type="InParanoid" id="I0A0K8"/>
<sequence>MGGRQKTTLFMGVGGPTERVKKTESTQTEEKASKGKKAEKKSK</sequence>
<proteinExistence type="predicted"/>
<dbReference type="GeneID" id="80263397"/>
<protein>
    <submittedName>
        <fullName evidence="2">Uncharacterized protein</fullName>
    </submittedName>
</protein>
<dbReference type="Proteomes" id="UP000007391">
    <property type="component" value="Chromosome"/>
</dbReference>
<feature type="compositionally biased region" description="Basic residues" evidence="1">
    <location>
        <begin position="34"/>
        <end position="43"/>
    </location>
</feature>
<evidence type="ECO:0000256" key="1">
    <source>
        <dbReference type="SAM" id="MobiDB-lite"/>
    </source>
</evidence>
<evidence type="ECO:0000313" key="2">
    <source>
        <dbReference type="EMBL" id="AFH42515.1"/>
    </source>
</evidence>
<name>I0A0K8_FERFK</name>
<gene>
    <name evidence="2" type="ordered locus">FFONT_0525</name>
</gene>
<dbReference type="HOGENOM" id="CLU_3227663_0_0_2"/>
<feature type="compositionally biased region" description="Basic and acidic residues" evidence="1">
    <location>
        <begin position="18"/>
        <end position="33"/>
    </location>
</feature>
<evidence type="ECO:0000313" key="3">
    <source>
        <dbReference type="Proteomes" id="UP000007391"/>
    </source>
</evidence>
<reference evidence="2 3" key="2">
    <citation type="journal article" date="2014" name="Extremophiles">
        <title>Analysis of the complete genome of Fervidococcus fontis confirms the distinct phylogenetic position of the order Fervidicoccales and suggests its environmental function.</title>
        <authorList>
            <person name="Lebedinsky A.V."/>
            <person name="Mardanov A.V."/>
            <person name="Kublanov I.V."/>
            <person name="Gumerov V.M."/>
            <person name="Beletsky A.V."/>
            <person name="Perevalova A.A."/>
            <person name="Bidzhieva S.Kh."/>
            <person name="Bonch-Osmolovskaya E.A."/>
            <person name="Skryabin K.G."/>
            <person name="Ravin N.V."/>
        </authorList>
    </citation>
    <scope>NUCLEOTIDE SEQUENCE [LARGE SCALE GENOMIC DNA]</scope>
    <source>
        <strain evidence="3">DSM 19380 / VKM B-2539 / Kam940</strain>
    </source>
</reference>
<dbReference type="KEGG" id="ffo:FFONT_0525"/>
<feature type="region of interest" description="Disordered" evidence="1">
    <location>
        <begin position="1"/>
        <end position="43"/>
    </location>
</feature>
<dbReference type="AlphaFoldDB" id="I0A0K8"/>
<dbReference type="STRING" id="1163730.FFONT_0525"/>
<dbReference type="RefSeq" id="WP_014557664.1">
    <property type="nucleotide sequence ID" value="NC_017461.1"/>
</dbReference>
<keyword evidence="3" id="KW-1185">Reference proteome</keyword>
<accession>I0A0K8</accession>
<dbReference type="eggNOG" id="arCOG11397">
    <property type="taxonomic scope" value="Archaea"/>
</dbReference>
<dbReference type="EMBL" id="CP003423">
    <property type="protein sequence ID" value="AFH42515.1"/>
    <property type="molecule type" value="Genomic_DNA"/>
</dbReference>